<evidence type="ECO:0000259" key="4">
    <source>
        <dbReference type="PROSITE" id="PS50987"/>
    </source>
</evidence>
<dbReference type="GO" id="GO:0003700">
    <property type="term" value="F:DNA-binding transcription factor activity"/>
    <property type="evidence" value="ECO:0007669"/>
    <property type="project" value="InterPro"/>
</dbReference>
<dbReference type="PRINTS" id="PR00778">
    <property type="entry name" value="HTHARSR"/>
</dbReference>
<dbReference type="InterPro" id="IPR051081">
    <property type="entry name" value="HTH_MetalResp_TranReg"/>
</dbReference>
<dbReference type="PANTHER" id="PTHR33154">
    <property type="entry name" value="TRANSCRIPTIONAL REGULATOR, ARSR FAMILY"/>
    <property type="match status" value="1"/>
</dbReference>
<dbReference type="InterPro" id="IPR036388">
    <property type="entry name" value="WH-like_DNA-bd_sf"/>
</dbReference>
<dbReference type="Gene3D" id="1.10.10.10">
    <property type="entry name" value="Winged helix-like DNA-binding domain superfamily/Winged helix DNA-binding domain"/>
    <property type="match status" value="1"/>
</dbReference>
<evidence type="ECO:0000256" key="1">
    <source>
        <dbReference type="ARBA" id="ARBA00023015"/>
    </source>
</evidence>
<evidence type="ECO:0000256" key="3">
    <source>
        <dbReference type="ARBA" id="ARBA00023163"/>
    </source>
</evidence>
<proteinExistence type="predicted"/>
<dbReference type="AlphaFoldDB" id="A0A4R3LS73"/>
<dbReference type="GO" id="GO:0003677">
    <property type="term" value="F:DNA binding"/>
    <property type="evidence" value="ECO:0007669"/>
    <property type="project" value="UniProtKB-KW"/>
</dbReference>
<dbReference type="InterPro" id="IPR036390">
    <property type="entry name" value="WH_DNA-bd_sf"/>
</dbReference>
<feature type="domain" description="HTH arsR-type" evidence="4">
    <location>
        <begin position="6"/>
        <end position="107"/>
    </location>
</feature>
<evidence type="ECO:0000313" key="6">
    <source>
        <dbReference type="Proteomes" id="UP000294664"/>
    </source>
</evidence>
<comment type="caution">
    <text evidence="5">The sequence shown here is derived from an EMBL/GenBank/DDBJ whole genome shotgun (WGS) entry which is preliminary data.</text>
</comment>
<name>A0A4R3LS73_9HYPH</name>
<dbReference type="PROSITE" id="PS50987">
    <property type="entry name" value="HTH_ARSR_2"/>
    <property type="match status" value="1"/>
</dbReference>
<keyword evidence="2" id="KW-0238">DNA-binding</keyword>
<dbReference type="Proteomes" id="UP000294664">
    <property type="component" value="Unassembled WGS sequence"/>
</dbReference>
<dbReference type="Pfam" id="PF12840">
    <property type="entry name" value="HTH_20"/>
    <property type="match status" value="1"/>
</dbReference>
<organism evidence="5 6">
    <name type="scientific">Aquabacter spiritensis</name>
    <dbReference type="NCBI Taxonomy" id="933073"/>
    <lineage>
        <taxon>Bacteria</taxon>
        <taxon>Pseudomonadati</taxon>
        <taxon>Pseudomonadota</taxon>
        <taxon>Alphaproteobacteria</taxon>
        <taxon>Hyphomicrobiales</taxon>
        <taxon>Xanthobacteraceae</taxon>
        <taxon>Aquabacter</taxon>
    </lineage>
</organism>
<sequence>MNILPMDPSASARLAVQLKALAHPARLKVLAHLARSRTCQCGAIVAGLPLAQSTVSQHIRILCDAGLVRGSESPRACYCIDRDALAALRRDLDALFEAFAQECSAGPEI</sequence>
<dbReference type="InterPro" id="IPR011991">
    <property type="entry name" value="ArsR-like_HTH"/>
</dbReference>
<protein>
    <submittedName>
        <fullName evidence="5">ArsR family transcriptional regulator</fullName>
    </submittedName>
</protein>
<dbReference type="CDD" id="cd00090">
    <property type="entry name" value="HTH_ARSR"/>
    <property type="match status" value="1"/>
</dbReference>
<evidence type="ECO:0000313" key="5">
    <source>
        <dbReference type="EMBL" id="TCT03201.1"/>
    </source>
</evidence>
<accession>A0A4R3LS73</accession>
<evidence type="ECO:0000256" key="2">
    <source>
        <dbReference type="ARBA" id="ARBA00023125"/>
    </source>
</evidence>
<keyword evidence="1" id="KW-0805">Transcription regulation</keyword>
<dbReference type="EMBL" id="SMAI01000010">
    <property type="protein sequence ID" value="TCT03201.1"/>
    <property type="molecule type" value="Genomic_DNA"/>
</dbReference>
<dbReference type="SMART" id="SM00418">
    <property type="entry name" value="HTH_ARSR"/>
    <property type="match status" value="1"/>
</dbReference>
<dbReference type="SUPFAM" id="SSF46785">
    <property type="entry name" value="Winged helix' DNA-binding domain"/>
    <property type="match status" value="1"/>
</dbReference>
<reference evidence="5 6" key="1">
    <citation type="submission" date="2019-03" db="EMBL/GenBank/DDBJ databases">
        <title>Genomic Encyclopedia of Type Strains, Phase IV (KMG-IV): sequencing the most valuable type-strain genomes for metagenomic binning, comparative biology and taxonomic classification.</title>
        <authorList>
            <person name="Goeker M."/>
        </authorList>
    </citation>
    <scope>NUCLEOTIDE SEQUENCE [LARGE SCALE GENOMIC DNA]</scope>
    <source>
        <strain evidence="5 6">DSM 9035</strain>
    </source>
</reference>
<keyword evidence="3" id="KW-0804">Transcription</keyword>
<gene>
    <name evidence="5" type="ORF">EDC64_11064</name>
</gene>
<dbReference type="InterPro" id="IPR001845">
    <property type="entry name" value="HTH_ArsR_DNA-bd_dom"/>
</dbReference>
<dbReference type="PANTHER" id="PTHR33154:SF15">
    <property type="entry name" value="REGULATORY PROTEIN ARSR"/>
    <property type="match status" value="1"/>
</dbReference>
<dbReference type="NCBIfam" id="NF033788">
    <property type="entry name" value="HTH_metalloreg"/>
    <property type="match status" value="1"/>
</dbReference>
<keyword evidence="6" id="KW-1185">Reference proteome</keyword>